<dbReference type="Gene3D" id="3.20.20.190">
    <property type="entry name" value="Phosphatidylinositol (PI) phosphodiesterase"/>
    <property type="match status" value="1"/>
</dbReference>
<reference evidence="4" key="2">
    <citation type="submission" date="2013-12" db="EMBL/GenBank/DDBJ databases">
        <title>Evolution of pathogenesis and genome organization in the Tremellales.</title>
        <authorList>
            <person name="Cuomo C."/>
            <person name="Litvintseva A."/>
            <person name="Heitman J."/>
            <person name="Chen Y."/>
            <person name="Sun S."/>
            <person name="Springer D."/>
            <person name="Dromer F."/>
            <person name="Young S."/>
            <person name="Zeng Q."/>
            <person name="Chapman S."/>
            <person name="Gujja S."/>
            <person name="Saif S."/>
            <person name="Birren B."/>
        </authorList>
    </citation>
    <scope>NUCLEOTIDE SEQUENCE [LARGE SCALE GENOMIC DNA]</scope>
    <source>
        <strain evidence="4">BCC8398</strain>
    </source>
</reference>
<dbReference type="GO" id="GO:0006629">
    <property type="term" value="P:lipid metabolic process"/>
    <property type="evidence" value="ECO:0007669"/>
    <property type="project" value="InterPro"/>
</dbReference>
<evidence type="ECO:0000256" key="1">
    <source>
        <dbReference type="SAM" id="SignalP"/>
    </source>
</evidence>
<dbReference type="SUPFAM" id="SSF51695">
    <property type="entry name" value="PLC-like phosphodiesterases"/>
    <property type="match status" value="1"/>
</dbReference>
<feature type="chain" id="PRO_5008627366" description="Phosphatidylinositol-specific phospholipase C X domain-containing protein" evidence="1">
    <location>
        <begin position="20"/>
        <end position="382"/>
    </location>
</feature>
<dbReference type="GO" id="GO:0008081">
    <property type="term" value="F:phosphoric diester hydrolase activity"/>
    <property type="evidence" value="ECO:0007669"/>
    <property type="project" value="InterPro"/>
</dbReference>
<evidence type="ECO:0000259" key="2">
    <source>
        <dbReference type="SMART" id="SM00148"/>
    </source>
</evidence>
<keyword evidence="1" id="KW-0732">Signal</keyword>
<proteinExistence type="predicted"/>
<dbReference type="PANTHER" id="PTHR13593">
    <property type="match status" value="1"/>
</dbReference>
<dbReference type="AlphaFoldDB" id="A0A1B9GSW3"/>
<dbReference type="STRING" id="1296120.A0A1B9GSW3"/>
<sequence length="382" mass="41038">MLAILLFHLFALLASPVLSLPLDSSPPALESRATKYDAKAMSTALSRGQGILGSYSRCSGSMCSWMSKVADSTKVTDLSIPGTHDTASWNYTPLTQIKYLGLTKLIYPSPVYRCQKSSIFGQLASGIRAFDLRVGPSPRNSSELIFFHSEAVLDTSARFEDVMYGFYRFLDENPTESLFVSIKIENTTFGTDGFAQQSLYTTLTSSAAQSYVNPTTSISSLALSSIRGKIVLLRRFSVDQVSPQPSSGLGLNFVDGWADNSAAFSINYASNEVAYIEDLYEPDAPTGITNHVNVKLNATVTNIAAAARKTKGDGLYISFASGEKAVELIVPEILAQGLIVPGVNQGLKKWLTTGAGKGLKKKGLVFLDFATETSGLISAIIA</sequence>
<protein>
    <recommendedName>
        <fullName evidence="2">Phosphatidylinositol-specific phospholipase C X domain-containing protein</fullName>
    </recommendedName>
</protein>
<dbReference type="PANTHER" id="PTHR13593:SF116">
    <property type="entry name" value="PLC-LIKE PHOSPHODIESTERASE"/>
    <property type="match status" value="1"/>
</dbReference>
<evidence type="ECO:0000313" key="3">
    <source>
        <dbReference type="EMBL" id="OCF34164.1"/>
    </source>
</evidence>
<gene>
    <name evidence="3" type="ORF">I316_04114</name>
</gene>
<dbReference type="EMBL" id="KI669501">
    <property type="protein sequence ID" value="OCF34164.1"/>
    <property type="molecule type" value="Genomic_DNA"/>
</dbReference>
<feature type="domain" description="Phosphatidylinositol-specific phospholipase C X" evidence="2">
    <location>
        <begin position="70"/>
        <end position="235"/>
    </location>
</feature>
<keyword evidence="4" id="KW-1185">Reference proteome</keyword>
<organism evidence="3 4">
    <name type="scientific">Kwoniella heveanensis BCC8398</name>
    <dbReference type="NCBI Taxonomy" id="1296120"/>
    <lineage>
        <taxon>Eukaryota</taxon>
        <taxon>Fungi</taxon>
        <taxon>Dikarya</taxon>
        <taxon>Basidiomycota</taxon>
        <taxon>Agaricomycotina</taxon>
        <taxon>Tremellomycetes</taxon>
        <taxon>Tremellales</taxon>
        <taxon>Cryptococcaceae</taxon>
        <taxon>Kwoniella</taxon>
    </lineage>
</organism>
<dbReference type="OrthoDB" id="1046782at2759"/>
<dbReference type="Proteomes" id="UP000092666">
    <property type="component" value="Unassembled WGS sequence"/>
</dbReference>
<name>A0A1B9GSW3_9TREE</name>
<dbReference type="InterPro" id="IPR051057">
    <property type="entry name" value="PI-PLC_domain"/>
</dbReference>
<accession>A0A1B9GSW3</accession>
<evidence type="ECO:0000313" key="4">
    <source>
        <dbReference type="Proteomes" id="UP000092666"/>
    </source>
</evidence>
<reference evidence="3 4" key="1">
    <citation type="submission" date="2013-07" db="EMBL/GenBank/DDBJ databases">
        <title>The Genome Sequence of Cryptococcus heveanensis BCC8398.</title>
        <authorList>
            <consortium name="The Broad Institute Genome Sequencing Platform"/>
            <person name="Cuomo C."/>
            <person name="Litvintseva A."/>
            <person name="Chen Y."/>
            <person name="Heitman J."/>
            <person name="Sun S."/>
            <person name="Springer D."/>
            <person name="Dromer F."/>
            <person name="Young S.K."/>
            <person name="Zeng Q."/>
            <person name="Gargeya S."/>
            <person name="Fitzgerald M."/>
            <person name="Abouelleil A."/>
            <person name="Alvarado L."/>
            <person name="Berlin A.M."/>
            <person name="Chapman S.B."/>
            <person name="Dewar J."/>
            <person name="Goldberg J."/>
            <person name="Griggs A."/>
            <person name="Gujja S."/>
            <person name="Hansen M."/>
            <person name="Howarth C."/>
            <person name="Imamovic A."/>
            <person name="Larimer J."/>
            <person name="McCowan C."/>
            <person name="Murphy C."/>
            <person name="Pearson M."/>
            <person name="Priest M."/>
            <person name="Roberts A."/>
            <person name="Saif S."/>
            <person name="Shea T."/>
            <person name="Sykes S."/>
            <person name="Wortman J."/>
            <person name="Nusbaum C."/>
            <person name="Birren B."/>
        </authorList>
    </citation>
    <scope>NUCLEOTIDE SEQUENCE [LARGE SCALE GENOMIC DNA]</scope>
    <source>
        <strain evidence="3 4">BCC8398</strain>
    </source>
</reference>
<dbReference type="InterPro" id="IPR017946">
    <property type="entry name" value="PLC-like_Pdiesterase_TIM-brl"/>
</dbReference>
<dbReference type="SMART" id="SM00148">
    <property type="entry name" value="PLCXc"/>
    <property type="match status" value="1"/>
</dbReference>
<dbReference type="InterPro" id="IPR000909">
    <property type="entry name" value="PLipase_C_PInositol-sp_X_dom"/>
</dbReference>
<feature type="signal peptide" evidence="1">
    <location>
        <begin position="1"/>
        <end position="19"/>
    </location>
</feature>
<dbReference type="PROSITE" id="PS50007">
    <property type="entry name" value="PIPLC_X_DOMAIN"/>
    <property type="match status" value="1"/>
</dbReference>